<feature type="transmembrane region" description="Helical" evidence="1">
    <location>
        <begin position="49"/>
        <end position="72"/>
    </location>
</feature>
<keyword evidence="1" id="KW-0812">Transmembrane</keyword>
<keyword evidence="1" id="KW-1133">Transmembrane helix</keyword>
<keyword evidence="1" id="KW-0472">Membrane</keyword>
<reference evidence="2 3" key="1">
    <citation type="submission" date="2019-03" db="EMBL/GenBank/DDBJ databases">
        <title>Genomic Encyclopedia of Type Strains, Phase IV (KMG-IV): sequencing the most valuable type-strain genomes for metagenomic binning, comparative biology and taxonomic classification.</title>
        <authorList>
            <person name="Goeker M."/>
        </authorList>
    </citation>
    <scope>NUCLEOTIDE SEQUENCE [LARGE SCALE GENOMIC DNA]</scope>
    <source>
        <strain evidence="2 3">DSM 15264</strain>
    </source>
</reference>
<dbReference type="Proteomes" id="UP000294772">
    <property type="component" value="Unassembled WGS sequence"/>
</dbReference>
<dbReference type="Pfam" id="PF11174">
    <property type="entry name" value="DUF2970"/>
    <property type="match status" value="1"/>
</dbReference>
<protein>
    <submittedName>
        <fullName evidence="2">DUF2970 family protein</fullName>
    </submittedName>
</protein>
<evidence type="ECO:0000256" key="1">
    <source>
        <dbReference type="SAM" id="Phobius"/>
    </source>
</evidence>
<dbReference type="EMBL" id="SLXF01000002">
    <property type="protein sequence ID" value="TCP09010.1"/>
    <property type="molecule type" value="Genomic_DNA"/>
</dbReference>
<gene>
    <name evidence="2" type="ORF">EV676_102523</name>
</gene>
<dbReference type="InterPro" id="IPR021344">
    <property type="entry name" value="DUF2970"/>
</dbReference>
<dbReference type="AlphaFoldDB" id="A0AA46HX97"/>
<evidence type="ECO:0000313" key="2">
    <source>
        <dbReference type="EMBL" id="TCP09010.1"/>
    </source>
</evidence>
<dbReference type="RefSeq" id="WP_132763986.1">
    <property type="nucleotide sequence ID" value="NZ_CP110415.1"/>
</dbReference>
<name>A0AA46HX97_9BURK</name>
<accession>A0AA46HX97</accession>
<proteinExistence type="predicted"/>
<organism evidence="2 3">
    <name type="scientific">Caldimonas thermodepolymerans</name>
    <dbReference type="NCBI Taxonomy" id="215580"/>
    <lineage>
        <taxon>Bacteria</taxon>
        <taxon>Pseudomonadati</taxon>
        <taxon>Pseudomonadota</taxon>
        <taxon>Betaproteobacteria</taxon>
        <taxon>Burkholderiales</taxon>
        <taxon>Sphaerotilaceae</taxon>
        <taxon>Caldimonas</taxon>
    </lineage>
</organism>
<sequence length="78" mass="8321">MTGTNDRQDAAPRKGTFLQTVKAILWAFLGVRKSSGYEKDVNELKPAHVIIGGLVGALIFIVLLILIVNWVVGSGAAT</sequence>
<evidence type="ECO:0000313" key="3">
    <source>
        <dbReference type="Proteomes" id="UP000294772"/>
    </source>
</evidence>
<comment type="caution">
    <text evidence="2">The sequence shown here is derived from an EMBL/GenBank/DDBJ whole genome shotgun (WGS) entry which is preliminary data.</text>
</comment>